<protein>
    <submittedName>
        <fullName evidence="1">Uncharacterized protein</fullName>
    </submittedName>
</protein>
<gene>
    <name evidence="1" type="primary">PLESTMB000334</name>
    <name evidence="1" type="ORF">PLESTB_000406800</name>
</gene>
<comment type="caution">
    <text evidence="1">The sequence shown here is derived from an EMBL/GenBank/DDBJ whole genome shotgun (WGS) entry which is preliminary data.</text>
</comment>
<reference evidence="1 2" key="1">
    <citation type="journal article" date="2023" name="Commun. Biol.">
        <title>Reorganization of the ancestral sex-determining regions during the evolution of trioecy in Pleodorina starrii.</title>
        <authorList>
            <person name="Takahashi K."/>
            <person name="Suzuki S."/>
            <person name="Kawai-Toyooka H."/>
            <person name="Yamamoto K."/>
            <person name="Hamaji T."/>
            <person name="Ootsuki R."/>
            <person name="Yamaguchi H."/>
            <person name="Kawachi M."/>
            <person name="Higashiyama T."/>
            <person name="Nozaki H."/>
        </authorList>
    </citation>
    <scope>NUCLEOTIDE SEQUENCE [LARGE SCALE GENOMIC DNA]</scope>
    <source>
        <strain evidence="1 2">NIES-4479</strain>
    </source>
</reference>
<organism evidence="1 2">
    <name type="scientific">Pleodorina starrii</name>
    <dbReference type="NCBI Taxonomy" id="330485"/>
    <lineage>
        <taxon>Eukaryota</taxon>
        <taxon>Viridiplantae</taxon>
        <taxon>Chlorophyta</taxon>
        <taxon>core chlorophytes</taxon>
        <taxon>Chlorophyceae</taxon>
        <taxon>CS clade</taxon>
        <taxon>Chlamydomonadales</taxon>
        <taxon>Volvocaceae</taxon>
        <taxon>Pleodorina</taxon>
    </lineage>
</organism>
<dbReference type="AlphaFoldDB" id="A0A9W6BFR0"/>
<sequence length="470" mass="50684">MKMMWAVDSAISGSVGWLKGPHDTDLSDSRYNESVVMSFKYCAARWTINETLLSSLYDSFSGWQKAAFSDYHGMETSAAALLWTAGQAITGTCAAGKRFTDWASVCTNATSKQTCPDRLNSVSCRWDSMLLARSIADQCYPEDTSNVTAKGCPLDSHSIFHASLLRNFVYCPGSLLDQAITCLETTAADSCSANAACVWTDRYLGMWGSGNGTNNPASMKMMWAVNSAISGSVGWLKGPHDTDLSDNRYNDSVVMPFKYCAARWTINETALSSLYDSFGGWQKAAFSDYHGMETSAAALLGTAGQAITGTCEGGKRLTDWASVCTNATSKQTCPDRLNSVSCSWDSMFGVCKPFRLTASDSILDMYDDNDAWLGYMDYATTTMCPYNRTATACTAAGTTFTYDTPTLESFSTLRTSWHYIDPVAPPSPRSSPSPLPSPGSASALRLGWAAVLLQAVMFALAARTGAVLVA</sequence>
<dbReference type="EMBL" id="BRXU01000003">
    <property type="protein sequence ID" value="GLC50676.1"/>
    <property type="molecule type" value="Genomic_DNA"/>
</dbReference>
<proteinExistence type="predicted"/>
<accession>A0A9W6BFR0</accession>
<dbReference type="Proteomes" id="UP001165080">
    <property type="component" value="Unassembled WGS sequence"/>
</dbReference>
<keyword evidence="2" id="KW-1185">Reference proteome</keyword>
<evidence type="ECO:0000313" key="1">
    <source>
        <dbReference type="EMBL" id="GLC50676.1"/>
    </source>
</evidence>
<name>A0A9W6BFR0_9CHLO</name>
<evidence type="ECO:0000313" key="2">
    <source>
        <dbReference type="Proteomes" id="UP001165080"/>
    </source>
</evidence>